<evidence type="ECO:0000256" key="1">
    <source>
        <dbReference type="SAM" id="MobiDB-lite"/>
    </source>
</evidence>
<dbReference type="Proteomes" id="UP000184206">
    <property type="component" value="Unassembled WGS sequence"/>
</dbReference>
<feature type="compositionally biased region" description="Basic and acidic residues" evidence="1">
    <location>
        <begin position="43"/>
        <end position="66"/>
    </location>
</feature>
<dbReference type="STRING" id="1123231.SAMN02745189_01772"/>
<evidence type="ECO:0008006" key="4">
    <source>
        <dbReference type="Google" id="ProtNLM"/>
    </source>
</evidence>
<evidence type="ECO:0000313" key="2">
    <source>
        <dbReference type="EMBL" id="SHM22732.1"/>
    </source>
</evidence>
<sequence>MKRYLLTGGVAAVMLLGACGDGETEEPATVEDESPETTEDETATDHSEEVEELRAENESLQERVAELEEENDALTEIVESTEEEPEKEVEEEEITEESTSTGEGTRSNPLQIGDTAQLEARINGDDFDERFEASVDLTVNEIIIGEEAYNMLVEENPYNDPAPEGYQWALIHATSELVESETEDYAYYVMDRFEIVEEDGSSAPRESAVTPDSYGGDHIYSGGTSSGYVSALVPAEGAFLIKYDAYPDSDVFFEVD</sequence>
<protein>
    <recommendedName>
        <fullName evidence="4">DUF4352 domain-containing protein</fullName>
    </recommendedName>
</protein>
<feature type="compositionally biased region" description="Acidic residues" evidence="1">
    <location>
        <begin position="67"/>
        <end position="96"/>
    </location>
</feature>
<organism evidence="2 3">
    <name type="scientific">Lacicoccus alkaliphilus DSM 16010</name>
    <dbReference type="NCBI Taxonomy" id="1123231"/>
    <lineage>
        <taxon>Bacteria</taxon>
        <taxon>Bacillati</taxon>
        <taxon>Bacillota</taxon>
        <taxon>Bacilli</taxon>
        <taxon>Bacillales</taxon>
        <taxon>Salinicoccaceae</taxon>
        <taxon>Lacicoccus</taxon>
    </lineage>
</organism>
<reference evidence="2 3" key="1">
    <citation type="submission" date="2016-11" db="EMBL/GenBank/DDBJ databases">
        <authorList>
            <person name="Jaros S."/>
            <person name="Januszkiewicz K."/>
            <person name="Wedrychowicz H."/>
        </authorList>
    </citation>
    <scope>NUCLEOTIDE SEQUENCE [LARGE SCALE GENOMIC DNA]</scope>
    <source>
        <strain evidence="2 3">DSM 16010</strain>
    </source>
</reference>
<dbReference type="RefSeq" id="WP_072710212.1">
    <property type="nucleotide sequence ID" value="NZ_FRCF01000007.1"/>
</dbReference>
<name>A0A1M7H253_9BACL</name>
<gene>
    <name evidence="2" type="ORF">SAMN02745189_01772</name>
</gene>
<dbReference type="AlphaFoldDB" id="A0A1M7H253"/>
<feature type="compositionally biased region" description="Acidic residues" evidence="1">
    <location>
        <begin position="22"/>
        <end position="42"/>
    </location>
</feature>
<dbReference type="PROSITE" id="PS51257">
    <property type="entry name" value="PROKAR_LIPOPROTEIN"/>
    <property type="match status" value="1"/>
</dbReference>
<feature type="region of interest" description="Disordered" evidence="1">
    <location>
        <begin position="18"/>
        <end position="113"/>
    </location>
</feature>
<dbReference type="EMBL" id="FRCF01000007">
    <property type="protein sequence ID" value="SHM22732.1"/>
    <property type="molecule type" value="Genomic_DNA"/>
</dbReference>
<evidence type="ECO:0000313" key="3">
    <source>
        <dbReference type="Proteomes" id="UP000184206"/>
    </source>
</evidence>
<accession>A0A1M7H253</accession>
<keyword evidence="3" id="KW-1185">Reference proteome</keyword>
<proteinExistence type="predicted"/>